<evidence type="ECO:0000313" key="2">
    <source>
        <dbReference type="Proteomes" id="UP001620626"/>
    </source>
</evidence>
<reference evidence="1 2" key="1">
    <citation type="submission" date="2024-10" db="EMBL/GenBank/DDBJ databases">
        <authorList>
            <person name="Kim D."/>
        </authorList>
    </citation>
    <scope>NUCLEOTIDE SEQUENCE [LARGE SCALE GENOMIC DNA]</scope>
    <source>
        <strain evidence="1">BH-2024</strain>
    </source>
</reference>
<dbReference type="Proteomes" id="UP001620626">
    <property type="component" value="Unassembled WGS sequence"/>
</dbReference>
<comment type="caution">
    <text evidence="1">The sequence shown here is derived from an EMBL/GenBank/DDBJ whole genome shotgun (WGS) entry which is preliminary data.</text>
</comment>
<name>A0ABD2JME1_9BILA</name>
<evidence type="ECO:0008006" key="3">
    <source>
        <dbReference type="Google" id="ProtNLM"/>
    </source>
</evidence>
<dbReference type="SMART" id="SM00289">
    <property type="entry name" value="WR1"/>
    <property type="match status" value="2"/>
</dbReference>
<dbReference type="AlphaFoldDB" id="A0ABD2JME1"/>
<dbReference type="InterPro" id="IPR006150">
    <property type="entry name" value="Cys_repeat_1"/>
</dbReference>
<accession>A0ABD2JME1</accession>
<evidence type="ECO:0000313" key="1">
    <source>
        <dbReference type="EMBL" id="KAL3091735.1"/>
    </source>
</evidence>
<protein>
    <recommendedName>
        <fullName evidence="3">Chitin-binding type-2 domain-containing protein</fullName>
    </recommendedName>
</protein>
<dbReference type="EMBL" id="JBICBT010000941">
    <property type="protein sequence ID" value="KAL3091735.1"/>
    <property type="molecule type" value="Genomic_DNA"/>
</dbReference>
<sequence length="510" mass="56945">MVHRKTRSYNGLMFLAQALAFCAVFVAVQNTTVPLVEQTLPYQQMLGHPIHGERCDPKTDGQMFPIGDALASDKFLYCHREKRVYDIGFCVGNSFDPIKRKCIAKTTTKIHVEEGETTTNGAPMTTKRVYSAAKMPTFLKIFTKATKQRKVPSSEQKIIGQRIREFLPENTEAGIGTNIKTRIANSSKNAIEANVQKLAQNDDEKRDEISKDGKEMKILIKMRRNSSENVEEFGKKDNEFTESMGQRNAKNGKSQIEIEESKVRHFVVCSDGSLPFGDNNGHSHRCFPDHGHNPFSSFACPFSYRCEFSSVLRTHQCCPELVEKAKIFEDEIWAENGEGTTGEQHGERRPNLEFDGACPAAHFLRIHPKNGQPTLCSPGWLILTGHGGCPPFSKCIYSPPLLQFVCCQPNNLLKAMENELKIQSYALYPPLGIFPAQSGCIGDGQCQVRFPGAKCRNWVCICPQGLSAYKGRCVINCPNGYSADLNGICTTKEAFEQKVQKHPAFLQGND</sequence>
<gene>
    <name evidence="1" type="ORF">niasHT_024317</name>
</gene>
<organism evidence="1 2">
    <name type="scientific">Heterodera trifolii</name>
    <dbReference type="NCBI Taxonomy" id="157864"/>
    <lineage>
        <taxon>Eukaryota</taxon>
        <taxon>Metazoa</taxon>
        <taxon>Ecdysozoa</taxon>
        <taxon>Nematoda</taxon>
        <taxon>Chromadorea</taxon>
        <taxon>Rhabditida</taxon>
        <taxon>Tylenchina</taxon>
        <taxon>Tylenchomorpha</taxon>
        <taxon>Tylenchoidea</taxon>
        <taxon>Heteroderidae</taxon>
        <taxon>Heteroderinae</taxon>
        <taxon>Heterodera</taxon>
    </lineage>
</organism>
<proteinExistence type="predicted"/>
<keyword evidence="2" id="KW-1185">Reference proteome</keyword>